<keyword evidence="6" id="KW-0654">Proteoglycan</keyword>
<keyword evidence="8" id="KW-0325">Glycoprotein</keyword>
<dbReference type="GO" id="GO:0098552">
    <property type="term" value="C:side of membrane"/>
    <property type="evidence" value="ECO:0007669"/>
    <property type="project" value="UniProtKB-KW"/>
</dbReference>
<dbReference type="GO" id="GO:0090263">
    <property type="term" value="P:positive regulation of canonical Wnt signaling pathway"/>
    <property type="evidence" value="ECO:0007669"/>
    <property type="project" value="TreeGrafter"/>
</dbReference>
<gene>
    <name evidence="13" type="primary">Acey_s0002.g975</name>
    <name evidence="13" type="ORF">Y032_0002g975</name>
</gene>
<evidence type="ECO:0000256" key="8">
    <source>
        <dbReference type="ARBA" id="ARBA00023180"/>
    </source>
</evidence>
<evidence type="ECO:0000313" key="13">
    <source>
        <dbReference type="EMBL" id="EYC33766.1"/>
    </source>
</evidence>
<keyword evidence="5 12" id="KW-0732">Signal</keyword>
<dbReference type="AlphaFoldDB" id="A0A016W2E6"/>
<dbReference type="PANTHER" id="PTHR10822:SF29">
    <property type="entry name" value="DIVISION ABNORMALLY DELAYED PROTEIN"/>
    <property type="match status" value="1"/>
</dbReference>
<evidence type="ECO:0000256" key="12">
    <source>
        <dbReference type="SAM" id="SignalP"/>
    </source>
</evidence>
<evidence type="ECO:0000256" key="1">
    <source>
        <dbReference type="ARBA" id="ARBA00004609"/>
    </source>
</evidence>
<evidence type="ECO:0000256" key="5">
    <source>
        <dbReference type="ARBA" id="ARBA00022729"/>
    </source>
</evidence>
<comment type="subcellular location">
    <subcellularLocation>
        <location evidence="1">Cell membrane</location>
        <topology evidence="1">Lipid-anchor</topology>
        <topology evidence="1">GPI-anchor</topology>
    </subcellularLocation>
</comment>
<sequence>MRLLPSIVLLLLPCYSLATSCEMLKKSHYDYTTLLKKGAATDLKICTGKNACCTKSIEDEIVQNSEKIFRAQVEDKIIVLRHMINSNLNSFRTYFYNSLNACHEHLDALFGHTYGPFYQSNSQIFDTFFNRLRAFSSPFSDAKVPQITGKLFEDMFVIMFQLMNPMHSVTAEQRRCMLDGMAEIAPFGDVPDKITSHMEKPLVFWKHFVSSLDNMYNVLEGFMNISTSKECSLNLARMWDCSLCTGAQESKSCPGLCLNVMKGCLGDWAEIDQQWNAVIDSMVKISARIRGSQNLHNTLQPLPVQISEAVMEMQERSVTVSNKVIARCYPIEDLMRSVRHQRSARRRRDVVPRSITERSENYGKVLNSLMTSFAERLESLRGWFTALPTSFCSDSGLVAKEGESCWNGTETAPYTKEVAGDGLARQNLNPEYQADRFLPYRGLFVDERLRLGMLAFRLQNVLYGQNYTNYQVEGSGSGDSDDEDYDEGSGLSIVSLYSTDSTEQALEVQPHTSVSPRQFTSSSFVLLLILLYLTRSPL</sequence>
<feature type="signal peptide" evidence="12">
    <location>
        <begin position="1"/>
        <end position="18"/>
    </location>
</feature>
<dbReference type="GO" id="GO:1905475">
    <property type="term" value="P:regulation of protein localization to membrane"/>
    <property type="evidence" value="ECO:0007669"/>
    <property type="project" value="TreeGrafter"/>
</dbReference>
<dbReference type="STRING" id="53326.A0A016W2E6"/>
<evidence type="ECO:0000256" key="7">
    <source>
        <dbReference type="ARBA" id="ARBA00023136"/>
    </source>
</evidence>
<proteinExistence type="inferred from homology"/>
<evidence type="ECO:0000256" key="3">
    <source>
        <dbReference type="ARBA" id="ARBA00022475"/>
    </source>
</evidence>
<dbReference type="GO" id="GO:0009986">
    <property type="term" value="C:cell surface"/>
    <property type="evidence" value="ECO:0007669"/>
    <property type="project" value="TreeGrafter"/>
</dbReference>
<evidence type="ECO:0000256" key="11">
    <source>
        <dbReference type="RuleBase" id="RU003518"/>
    </source>
</evidence>
<dbReference type="EMBL" id="JARK01001338">
    <property type="protein sequence ID" value="EYC33766.1"/>
    <property type="molecule type" value="Genomic_DNA"/>
</dbReference>
<dbReference type="GO" id="GO:0005886">
    <property type="term" value="C:plasma membrane"/>
    <property type="evidence" value="ECO:0007669"/>
    <property type="project" value="UniProtKB-SubCell"/>
</dbReference>
<name>A0A016W2E6_9BILA</name>
<accession>A0A016W2E6</accession>
<evidence type="ECO:0000313" key="14">
    <source>
        <dbReference type="Proteomes" id="UP000024635"/>
    </source>
</evidence>
<evidence type="ECO:0000256" key="9">
    <source>
        <dbReference type="ARBA" id="ARBA00023207"/>
    </source>
</evidence>
<comment type="caution">
    <text evidence="13">The sequence shown here is derived from an EMBL/GenBank/DDBJ whole genome shotgun (WGS) entry which is preliminary data.</text>
</comment>
<keyword evidence="14" id="KW-1185">Reference proteome</keyword>
<protein>
    <recommendedName>
        <fullName evidence="15">Glypican</fullName>
    </recommendedName>
</protein>
<reference evidence="14" key="1">
    <citation type="journal article" date="2015" name="Nat. Genet.">
        <title>The genome and transcriptome of the zoonotic hookworm Ancylostoma ceylanicum identify infection-specific gene families.</title>
        <authorList>
            <person name="Schwarz E.M."/>
            <person name="Hu Y."/>
            <person name="Antoshechkin I."/>
            <person name="Miller M.M."/>
            <person name="Sternberg P.W."/>
            <person name="Aroian R.V."/>
        </authorList>
    </citation>
    <scope>NUCLEOTIDE SEQUENCE</scope>
    <source>
        <strain evidence="14">HY135</strain>
    </source>
</reference>
<comment type="similarity">
    <text evidence="2 11">Belongs to the glypican family.</text>
</comment>
<dbReference type="GO" id="GO:0005576">
    <property type="term" value="C:extracellular region"/>
    <property type="evidence" value="ECO:0007669"/>
    <property type="project" value="TreeGrafter"/>
</dbReference>
<evidence type="ECO:0000256" key="2">
    <source>
        <dbReference type="ARBA" id="ARBA00010260"/>
    </source>
</evidence>
<dbReference type="Pfam" id="PF01153">
    <property type="entry name" value="Glypican"/>
    <property type="match status" value="1"/>
</dbReference>
<keyword evidence="10" id="KW-0449">Lipoprotein</keyword>
<evidence type="ECO:0008006" key="15">
    <source>
        <dbReference type="Google" id="ProtNLM"/>
    </source>
</evidence>
<evidence type="ECO:0000256" key="6">
    <source>
        <dbReference type="ARBA" id="ARBA00022974"/>
    </source>
</evidence>
<evidence type="ECO:0000256" key="4">
    <source>
        <dbReference type="ARBA" id="ARBA00022622"/>
    </source>
</evidence>
<dbReference type="GO" id="GO:0016477">
    <property type="term" value="P:cell migration"/>
    <property type="evidence" value="ECO:0007669"/>
    <property type="project" value="TreeGrafter"/>
</dbReference>
<keyword evidence="4" id="KW-0336">GPI-anchor</keyword>
<dbReference type="Proteomes" id="UP000024635">
    <property type="component" value="Unassembled WGS sequence"/>
</dbReference>
<dbReference type="OrthoDB" id="6380619at2759"/>
<dbReference type="PANTHER" id="PTHR10822">
    <property type="entry name" value="GLYPICAN"/>
    <property type="match status" value="1"/>
</dbReference>
<evidence type="ECO:0000256" key="10">
    <source>
        <dbReference type="ARBA" id="ARBA00023288"/>
    </source>
</evidence>
<keyword evidence="9" id="KW-0357">Heparan sulfate</keyword>
<feature type="chain" id="PRO_5001491457" description="Glypican" evidence="12">
    <location>
        <begin position="19"/>
        <end position="538"/>
    </location>
</feature>
<dbReference type="InterPro" id="IPR001863">
    <property type="entry name" value="Glypican"/>
</dbReference>
<keyword evidence="7" id="KW-0472">Membrane</keyword>
<dbReference type="PROSITE" id="PS51257">
    <property type="entry name" value="PROKAR_LIPOPROTEIN"/>
    <property type="match status" value="1"/>
</dbReference>
<keyword evidence="3" id="KW-1003">Cell membrane</keyword>
<organism evidence="13 14">
    <name type="scientific">Ancylostoma ceylanicum</name>
    <dbReference type="NCBI Taxonomy" id="53326"/>
    <lineage>
        <taxon>Eukaryota</taxon>
        <taxon>Metazoa</taxon>
        <taxon>Ecdysozoa</taxon>
        <taxon>Nematoda</taxon>
        <taxon>Chromadorea</taxon>
        <taxon>Rhabditida</taxon>
        <taxon>Rhabditina</taxon>
        <taxon>Rhabditomorpha</taxon>
        <taxon>Strongyloidea</taxon>
        <taxon>Ancylostomatidae</taxon>
        <taxon>Ancylostomatinae</taxon>
        <taxon>Ancylostoma</taxon>
    </lineage>
</organism>